<evidence type="ECO:0000256" key="2">
    <source>
        <dbReference type="ARBA" id="ARBA00022618"/>
    </source>
</evidence>
<accession>A0A1I3CU98</accession>
<dbReference type="EMBL" id="FOQH01000002">
    <property type="protein sequence ID" value="SFH77849.1"/>
    <property type="molecule type" value="Genomic_DNA"/>
</dbReference>
<evidence type="ECO:0000256" key="6">
    <source>
        <dbReference type="PIRNR" id="PIRNR003101"/>
    </source>
</evidence>
<dbReference type="NCBIfam" id="TIGR01174">
    <property type="entry name" value="ftsA"/>
    <property type="match status" value="1"/>
</dbReference>
<dbReference type="GO" id="GO:0032153">
    <property type="term" value="C:cell division site"/>
    <property type="evidence" value="ECO:0007669"/>
    <property type="project" value="UniProtKB-UniRule"/>
</dbReference>
<reference evidence="8 9" key="1">
    <citation type="submission" date="2016-10" db="EMBL/GenBank/DDBJ databases">
        <authorList>
            <person name="de Groot N.N."/>
        </authorList>
    </citation>
    <scope>NUCLEOTIDE SEQUENCE [LARGE SCALE GENOMIC DNA]</scope>
    <source>
        <strain evidence="8 9">CGMCC 1.11030</strain>
    </source>
</reference>
<dbReference type="Gene3D" id="3.30.420.40">
    <property type="match status" value="1"/>
</dbReference>
<gene>
    <name evidence="5" type="primary">ftsA</name>
    <name evidence="8" type="ORF">SAMN05216258_102204</name>
</gene>
<evidence type="ECO:0000313" key="9">
    <source>
        <dbReference type="Proteomes" id="UP000199377"/>
    </source>
</evidence>
<comment type="subunit">
    <text evidence="5">Self-interacts. Interacts with FtsZ.</text>
</comment>
<dbReference type="SMART" id="SM00842">
    <property type="entry name" value="FtsA"/>
    <property type="match status" value="1"/>
</dbReference>
<keyword evidence="2 5" id="KW-0132">Cell division</keyword>
<evidence type="ECO:0000259" key="7">
    <source>
        <dbReference type="SMART" id="SM00842"/>
    </source>
</evidence>
<dbReference type="SUPFAM" id="SSF53067">
    <property type="entry name" value="Actin-like ATPase domain"/>
    <property type="match status" value="2"/>
</dbReference>
<name>A0A1I3CU98_9RHOB</name>
<dbReference type="PIRSF" id="PIRSF003101">
    <property type="entry name" value="FtsA"/>
    <property type="match status" value="1"/>
</dbReference>
<keyword evidence="9" id="KW-1185">Reference proteome</keyword>
<comment type="similarity">
    <text evidence="5 6">Belongs to the FtsA/MreB family.</text>
</comment>
<dbReference type="CDD" id="cd24048">
    <property type="entry name" value="ASKHA_NBD_FtsA"/>
    <property type="match status" value="1"/>
</dbReference>
<dbReference type="RefSeq" id="WP_092858081.1">
    <property type="nucleotide sequence ID" value="NZ_FOQH01000002.1"/>
</dbReference>
<dbReference type="AlphaFoldDB" id="A0A1I3CU98"/>
<evidence type="ECO:0000256" key="4">
    <source>
        <dbReference type="ARBA" id="ARBA00023306"/>
    </source>
</evidence>
<dbReference type="GO" id="GO:0009898">
    <property type="term" value="C:cytoplasmic side of plasma membrane"/>
    <property type="evidence" value="ECO:0007669"/>
    <property type="project" value="UniProtKB-UniRule"/>
</dbReference>
<organism evidence="8 9">
    <name type="scientific">Albimonas pacifica</name>
    <dbReference type="NCBI Taxonomy" id="1114924"/>
    <lineage>
        <taxon>Bacteria</taxon>
        <taxon>Pseudomonadati</taxon>
        <taxon>Pseudomonadota</taxon>
        <taxon>Alphaproteobacteria</taxon>
        <taxon>Rhodobacterales</taxon>
        <taxon>Paracoccaceae</taxon>
        <taxon>Albimonas</taxon>
    </lineage>
</organism>
<feature type="domain" description="SHS2" evidence="7">
    <location>
        <begin position="25"/>
        <end position="226"/>
    </location>
</feature>
<dbReference type="Pfam" id="PF02491">
    <property type="entry name" value="SHS2_FTSA"/>
    <property type="match status" value="1"/>
</dbReference>
<dbReference type="PANTHER" id="PTHR32432">
    <property type="entry name" value="CELL DIVISION PROTEIN FTSA-RELATED"/>
    <property type="match status" value="1"/>
</dbReference>
<evidence type="ECO:0000256" key="1">
    <source>
        <dbReference type="ARBA" id="ARBA00022475"/>
    </source>
</evidence>
<comment type="subcellular location">
    <subcellularLocation>
        <location evidence="5">Cell membrane</location>
        <topology evidence="5">Peripheral membrane protein</topology>
        <orientation evidence="5">Cytoplasmic side</orientation>
    </subcellularLocation>
    <text evidence="5">Localizes to the Z ring in an FtsZ-dependent manner. Targeted to the membrane through a conserved C-terminal amphipathic helix.</text>
</comment>
<dbReference type="STRING" id="1114924.SAMN05216258_102204"/>
<dbReference type="InterPro" id="IPR050696">
    <property type="entry name" value="FtsA/MreB"/>
</dbReference>
<dbReference type="OrthoDB" id="9810567at2"/>
<evidence type="ECO:0000256" key="5">
    <source>
        <dbReference type="HAMAP-Rule" id="MF_02033"/>
    </source>
</evidence>
<keyword evidence="1 5" id="KW-1003">Cell membrane</keyword>
<proteinExistence type="inferred from homology"/>
<dbReference type="Pfam" id="PF14450">
    <property type="entry name" value="FtsA"/>
    <property type="match status" value="1"/>
</dbReference>
<protein>
    <recommendedName>
        <fullName evidence="5 6">Cell division protein FtsA</fullName>
    </recommendedName>
</protein>
<dbReference type="InterPro" id="IPR020823">
    <property type="entry name" value="Cell_div_FtsA"/>
</dbReference>
<keyword evidence="4 5" id="KW-0131">Cell cycle</keyword>
<dbReference type="PANTHER" id="PTHR32432:SF4">
    <property type="entry name" value="CELL DIVISION PROTEIN FTSA"/>
    <property type="match status" value="1"/>
</dbReference>
<dbReference type="Proteomes" id="UP000199377">
    <property type="component" value="Unassembled WGS sequence"/>
</dbReference>
<dbReference type="GO" id="GO:0043093">
    <property type="term" value="P:FtsZ-dependent cytokinesis"/>
    <property type="evidence" value="ECO:0007669"/>
    <property type="project" value="UniProtKB-UniRule"/>
</dbReference>
<dbReference type="InterPro" id="IPR003494">
    <property type="entry name" value="SHS2_FtsA"/>
</dbReference>
<sequence length="444" mass="47261">MRHALFASQSMMRDQLRSALKRGLLAVLDIGTSKTACLILRIDPAKLAAATAEEGRQGGYLAMRVIGVGVTQSRGVRLGEIVDMEECERAIRTALQAAEKMAGVRVDQVIGAVSGARPVSWGFTGDAEVMSGEVTDQDVAAALAACPEPPAEEGREILHALPVNFTLDQTSFLSDPRGMTGQNLSVDMHILSVASAPLRNLARCVRRCDLELAGVVTAPYSSGLSSLVEDEQELGAACVDMGGGATGVSIFLRKQLICLDVARVGGAHVTRDISEAFGIDTATAERIKTLHGGVMATGLDDREQITVPVLGGDEGETRTITRAALIGVIRPRVEEIFEEVRHLLDRAGFGGLPSRRVVLTGGGSQLPGLEDVARRVIGQRVRIGRPLRVAGLPQSAAGPAFSAAVGLAAYAVRPHDEFWDFEEPAGLSGGTRLRRTVRWFKDNW</sequence>
<dbReference type="InterPro" id="IPR043129">
    <property type="entry name" value="ATPase_NBD"/>
</dbReference>
<keyword evidence="3 5" id="KW-0472">Membrane</keyword>
<dbReference type="HAMAP" id="MF_02033">
    <property type="entry name" value="FtsA"/>
    <property type="match status" value="1"/>
</dbReference>
<dbReference type="Gene3D" id="3.30.1490.110">
    <property type="match status" value="1"/>
</dbReference>
<evidence type="ECO:0000256" key="3">
    <source>
        <dbReference type="ARBA" id="ARBA00023136"/>
    </source>
</evidence>
<evidence type="ECO:0000313" key="8">
    <source>
        <dbReference type="EMBL" id="SFH77849.1"/>
    </source>
</evidence>
<comment type="function">
    <text evidence="5 6">Cell division protein that is involved in the assembly of the Z ring. May serve as a membrane anchor for the Z ring.</text>
</comment>